<keyword evidence="2" id="KW-0479">Metal-binding</keyword>
<dbReference type="Gene3D" id="3.40.5.90">
    <property type="entry name" value="CDGSH iron-sulfur domain, mitoNEET-type"/>
    <property type="match status" value="2"/>
</dbReference>
<name>A0A512DZL7_9PROT</name>
<feature type="domain" description="Iron-binding zinc finger CDGSH type" evidence="5">
    <location>
        <begin position="10"/>
        <end position="47"/>
    </location>
</feature>
<feature type="domain" description="Iron-binding zinc finger CDGSH type" evidence="5">
    <location>
        <begin position="48"/>
        <end position="80"/>
    </location>
</feature>
<dbReference type="InterPro" id="IPR052950">
    <property type="entry name" value="CISD"/>
</dbReference>
<accession>A0A512DZL7</accession>
<evidence type="ECO:0000256" key="2">
    <source>
        <dbReference type="ARBA" id="ARBA00022723"/>
    </source>
</evidence>
<dbReference type="GO" id="GO:0046872">
    <property type="term" value="F:metal ion binding"/>
    <property type="evidence" value="ECO:0007669"/>
    <property type="project" value="UniProtKB-KW"/>
</dbReference>
<evidence type="ECO:0000313" key="6">
    <source>
        <dbReference type="EMBL" id="GEO41927.1"/>
    </source>
</evidence>
<sequence length="80" mass="8606">MNLEPEIAQVGPYEWEVEEGDLVMWCRCGRSGTQPICDGSHAGTGISPMGWRAPGTGTVFLCGCKQTANPPLCDGRHNDL</sequence>
<evidence type="ECO:0000256" key="3">
    <source>
        <dbReference type="ARBA" id="ARBA00023004"/>
    </source>
</evidence>
<dbReference type="Proteomes" id="UP000321523">
    <property type="component" value="Unassembled WGS sequence"/>
</dbReference>
<reference evidence="6 7" key="1">
    <citation type="submission" date="2019-07" db="EMBL/GenBank/DDBJ databases">
        <title>Whole genome shotgun sequence of Skermanella aerolata NBRC 106429.</title>
        <authorList>
            <person name="Hosoyama A."/>
            <person name="Uohara A."/>
            <person name="Ohji S."/>
            <person name="Ichikawa N."/>
        </authorList>
    </citation>
    <scope>NUCLEOTIDE SEQUENCE [LARGE SCALE GENOMIC DNA]</scope>
    <source>
        <strain evidence="6 7">NBRC 106429</strain>
    </source>
</reference>
<dbReference type="InterPro" id="IPR018967">
    <property type="entry name" value="FeS-contain_CDGSH-typ"/>
</dbReference>
<keyword evidence="1" id="KW-0001">2Fe-2S</keyword>
<dbReference type="EMBL" id="BJYZ01000033">
    <property type="protein sequence ID" value="GEO41927.1"/>
    <property type="molecule type" value="Genomic_DNA"/>
</dbReference>
<organism evidence="6 7">
    <name type="scientific">Skermanella aerolata</name>
    <dbReference type="NCBI Taxonomy" id="393310"/>
    <lineage>
        <taxon>Bacteria</taxon>
        <taxon>Pseudomonadati</taxon>
        <taxon>Pseudomonadota</taxon>
        <taxon>Alphaproteobacteria</taxon>
        <taxon>Rhodospirillales</taxon>
        <taxon>Azospirillaceae</taxon>
        <taxon>Skermanella</taxon>
    </lineage>
</organism>
<dbReference type="Pfam" id="PF09360">
    <property type="entry name" value="zf-CDGSH"/>
    <property type="match status" value="1"/>
</dbReference>
<evidence type="ECO:0000313" key="7">
    <source>
        <dbReference type="Proteomes" id="UP000321523"/>
    </source>
</evidence>
<protein>
    <recommendedName>
        <fullName evidence="5">Iron-binding zinc finger CDGSH type domain-containing protein</fullName>
    </recommendedName>
</protein>
<dbReference type="InterPro" id="IPR042216">
    <property type="entry name" value="MitoNEET_CISD"/>
</dbReference>
<evidence type="ECO:0000259" key="5">
    <source>
        <dbReference type="SMART" id="SM00704"/>
    </source>
</evidence>
<dbReference type="RefSeq" id="WP_044434602.1">
    <property type="nucleotide sequence ID" value="NZ_BJYZ01000033.1"/>
</dbReference>
<dbReference type="PANTHER" id="PTHR46491">
    <property type="entry name" value="CDGSH IRON SULFUR DOMAIN PROTEIN HOMOLOG"/>
    <property type="match status" value="1"/>
</dbReference>
<keyword evidence="7" id="KW-1185">Reference proteome</keyword>
<dbReference type="SMART" id="SM00704">
    <property type="entry name" value="ZnF_CDGSH"/>
    <property type="match status" value="2"/>
</dbReference>
<keyword evidence="3" id="KW-0408">Iron</keyword>
<dbReference type="GO" id="GO:0005737">
    <property type="term" value="C:cytoplasm"/>
    <property type="evidence" value="ECO:0007669"/>
    <property type="project" value="UniProtKB-ARBA"/>
</dbReference>
<comment type="caution">
    <text evidence="6">The sequence shown here is derived from an EMBL/GenBank/DDBJ whole genome shotgun (WGS) entry which is preliminary data.</text>
</comment>
<gene>
    <name evidence="6" type="ORF">SAE02_60750</name>
</gene>
<proteinExistence type="predicted"/>
<dbReference type="OrthoDB" id="9795032at2"/>
<dbReference type="GO" id="GO:0051537">
    <property type="term" value="F:2 iron, 2 sulfur cluster binding"/>
    <property type="evidence" value="ECO:0007669"/>
    <property type="project" value="UniProtKB-KW"/>
</dbReference>
<evidence type="ECO:0000256" key="4">
    <source>
        <dbReference type="ARBA" id="ARBA00023014"/>
    </source>
</evidence>
<dbReference type="AlphaFoldDB" id="A0A512DZL7"/>
<dbReference type="PANTHER" id="PTHR46491:SF3">
    <property type="entry name" value="CDGSH IRON-SULFUR DOMAIN-CONTAINING PROTEIN 3, MITOCHONDRIAL"/>
    <property type="match status" value="1"/>
</dbReference>
<keyword evidence="4" id="KW-0411">Iron-sulfur</keyword>
<evidence type="ECO:0000256" key="1">
    <source>
        <dbReference type="ARBA" id="ARBA00022714"/>
    </source>
</evidence>